<keyword evidence="4" id="KW-0436">Ligase</keyword>
<feature type="domain" description="AMP-dependent synthetase/ligase" evidence="2">
    <location>
        <begin position="9"/>
        <end position="404"/>
    </location>
</feature>
<dbReference type="InterPro" id="IPR045851">
    <property type="entry name" value="AMP-bd_C_sf"/>
</dbReference>
<accession>A0A8J3A466</accession>
<dbReference type="Pfam" id="PF00501">
    <property type="entry name" value="AMP-binding"/>
    <property type="match status" value="1"/>
</dbReference>
<reference evidence="4 6" key="2">
    <citation type="submission" date="2020-02" db="EMBL/GenBank/DDBJ databases">
        <title>Genome sequence of Parvularcula flava strain NH6-79.</title>
        <authorList>
            <person name="Abdul Karim M.H."/>
            <person name="Lam M.Q."/>
            <person name="Chen S.J."/>
            <person name="Yahya A."/>
            <person name="Shahir S."/>
            <person name="Shamsir M.S."/>
            <person name="Chong C.S."/>
        </authorList>
    </citation>
    <scope>NUCLEOTIDE SEQUENCE [LARGE SCALE GENOMIC DNA]</scope>
    <source>
        <strain evidence="4 6">NH6-79</strain>
    </source>
</reference>
<evidence type="ECO:0000259" key="2">
    <source>
        <dbReference type="Pfam" id="PF00501"/>
    </source>
</evidence>
<dbReference type="GO" id="GO:0006633">
    <property type="term" value="P:fatty acid biosynthetic process"/>
    <property type="evidence" value="ECO:0007669"/>
    <property type="project" value="TreeGrafter"/>
</dbReference>
<dbReference type="SUPFAM" id="SSF56801">
    <property type="entry name" value="Acetyl-CoA synthetase-like"/>
    <property type="match status" value="1"/>
</dbReference>
<dbReference type="PANTHER" id="PTHR22754">
    <property type="entry name" value="DISCO-INTERACTING PROTEIN 2 DIP2 -RELATED"/>
    <property type="match status" value="1"/>
</dbReference>
<comment type="similarity">
    <text evidence="1">Belongs to the ATP-dependent AMP-binding enzyme family.</text>
</comment>
<dbReference type="Gene3D" id="3.30.300.30">
    <property type="match status" value="1"/>
</dbReference>
<dbReference type="Proteomes" id="UP000621856">
    <property type="component" value="Unassembled WGS sequence"/>
</dbReference>
<evidence type="ECO:0000313" key="6">
    <source>
        <dbReference type="Proteomes" id="UP000818603"/>
    </source>
</evidence>
<name>A0A8J3A466_9PROT</name>
<dbReference type="RefSeq" id="WP_155142660.1">
    <property type="nucleotide sequence ID" value="NZ_BMGZ01000004.1"/>
</dbReference>
<sequence>MSTIVEALAHHAENNPGKLFININKPQGSQCLNFGDFYSKSLKFAGFLKSKGVGRGDIVLIVHPMDTLLHIAFAGSMMIGAIPSLMPAENAKQDKQKFYDNHRALYSLIAPSMIVASAEIRDQYRENLPDYGDITHAVDPDDPALDGVALTEPEAVSGSDVAFIQHSSGTTANKKGVMLSHEKVLAQVAIYQDALDMDDNSVIATWLPLYHDMGLITNFMLPLIRGLTVHAMDNFEWVMRPVKLFDMIEREKANYCWLPNFAFSHLAQRARDWKHDLSSMKYWVNCSEVCRPETHAQFVKAFADNGVTEESLKVCYAMAETVFAVSQTPLKTAARSLDLDQEGLDRREVVPATPGKPTARVFSCGVPLSGYTVTIVDDRRENTLPEGRIGEIAIKGPSTFEGYYKRPELNENAIVDGVYFSRDMGFMKDGELYVLGRKDDMLILYGRNFFAQEIEVILNDTAGIKPGRCGAFGVYSERMGTNELYALAELTDDGDAETAERDARARISEQLGVGLRRLFVVEKGALHKSTSGKQNRHLNRLILDKFLQGENIA</sequence>
<dbReference type="InterPro" id="IPR000873">
    <property type="entry name" value="AMP-dep_synth/lig_dom"/>
</dbReference>
<evidence type="ECO:0000256" key="1">
    <source>
        <dbReference type="ARBA" id="ARBA00006432"/>
    </source>
</evidence>
<organism evidence="3 5">
    <name type="scientific">Aquisalinus luteolus</name>
    <dbReference type="NCBI Taxonomy" id="1566827"/>
    <lineage>
        <taxon>Bacteria</taxon>
        <taxon>Pseudomonadati</taxon>
        <taxon>Pseudomonadota</taxon>
        <taxon>Alphaproteobacteria</taxon>
        <taxon>Parvularculales</taxon>
        <taxon>Parvularculaceae</taxon>
        <taxon>Aquisalinus</taxon>
    </lineage>
</organism>
<dbReference type="EMBL" id="VCJR02000006">
    <property type="protein sequence ID" value="NHK29516.1"/>
    <property type="molecule type" value="Genomic_DNA"/>
</dbReference>
<comment type="caution">
    <text evidence="3">The sequence shown here is derived from an EMBL/GenBank/DDBJ whole genome shotgun (WGS) entry which is preliminary data.</text>
</comment>
<dbReference type="GO" id="GO:0016874">
    <property type="term" value="F:ligase activity"/>
    <property type="evidence" value="ECO:0007669"/>
    <property type="project" value="UniProtKB-KW"/>
</dbReference>
<gene>
    <name evidence="4" type="ORF">FF098_016525</name>
    <name evidence="3" type="ORF">GCM10011355_32980</name>
</gene>
<evidence type="ECO:0000313" key="3">
    <source>
        <dbReference type="EMBL" id="GGI01702.1"/>
    </source>
</evidence>
<keyword evidence="6" id="KW-1185">Reference proteome</keyword>
<dbReference type="GO" id="GO:0005886">
    <property type="term" value="C:plasma membrane"/>
    <property type="evidence" value="ECO:0007669"/>
    <property type="project" value="TreeGrafter"/>
</dbReference>
<reference evidence="3" key="3">
    <citation type="submission" date="2020-09" db="EMBL/GenBank/DDBJ databases">
        <authorList>
            <person name="Sun Q."/>
            <person name="Zhou Y."/>
        </authorList>
    </citation>
    <scope>NUCLEOTIDE SEQUENCE</scope>
    <source>
        <strain evidence="3">CGMCC 1.14984</strain>
    </source>
</reference>
<protein>
    <submittedName>
        <fullName evidence="4">Fatty acyl-AMP ligase</fullName>
    </submittedName>
</protein>
<dbReference type="Proteomes" id="UP000818603">
    <property type="component" value="Unassembled WGS sequence"/>
</dbReference>
<dbReference type="InterPro" id="IPR042099">
    <property type="entry name" value="ANL_N_sf"/>
</dbReference>
<dbReference type="GO" id="GO:0070566">
    <property type="term" value="F:adenylyltransferase activity"/>
    <property type="evidence" value="ECO:0007669"/>
    <property type="project" value="TreeGrafter"/>
</dbReference>
<evidence type="ECO:0000313" key="4">
    <source>
        <dbReference type="EMBL" id="NHK29516.1"/>
    </source>
</evidence>
<dbReference type="Gene3D" id="3.40.50.12780">
    <property type="entry name" value="N-terminal domain of ligase-like"/>
    <property type="match status" value="1"/>
</dbReference>
<dbReference type="PANTHER" id="PTHR22754:SF32">
    <property type="entry name" value="DISCO-INTERACTING PROTEIN 2"/>
    <property type="match status" value="1"/>
</dbReference>
<dbReference type="EMBL" id="BMGZ01000004">
    <property type="protein sequence ID" value="GGI01702.1"/>
    <property type="molecule type" value="Genomic_DNA"/>
</dbReference>
<reference evidence="3" key="1">
    <citation type="journal article" date="2014" name="Int. J. Syst. Evol. Microbiol.">
        <title>Complete genome sequence of Corynebacterium casei LMG S-19264T (=DSM 44701T), isolated from a smear-ripened cheese.</title>
        <authorList>
            <consortium name="US DOE Joint Genome Institute (JGI-PGF)"/>
            <person name="Walter F."/>
            <person name="Albersmeier A."/>
            <person name="Kalinowski J."/>
            <person name="Ruckert C."/>
        </authorList>
    </citation>
    <scope>NUCLEOTIDE SEQUENCE</scope>
    <source>
        <strain evidence="3">CGMCC 1.14984</strain>
    </source>
</reference>
<proteinExistence type="inferred from homology"/>
<dbReference type="AlphaFoldDB" id="A0A8J3A466"/>
<evidence type="ECO:0000313" key="5">
    <source>
        <dbReference type="Proteomes" id="UP000621856"/>
    </source>
</evidence>